<dbReference type="OrthoDB" id="10064708at2759"/>
<sequence length="139" mass="16041">MMETFPRPRFNQFLGDHEEAEIWFKPDRATSPTSPLSLGILRELFPGRLRFFVRTHHLHPKGSHPIYHLGWDVEKGKEEGIKPEFLISLTAPKLCAQFFRGKHHWLGGRFVPPSLATKYELNLPSYPDTECCVKLSLVS</sequence>
<evidence type="ECO:0000313" key="2">
    <source>
        <dbReference type="Proteomes" id="UP000887116"/>
    </source>
</evidence>
<dbReference type="Gene3D" id="3.40.50.10260">
    <property type="entry name" value="YjeF N-terminal domain"/>
    <property type="match status" value="1"/>
</dbReference>
<organism evidence="1 2">
    <name type="scientific">Trichonephila clavata</name>
    <name type="common">Joro spider</name>
    <name type="synonym">Nephila clavata</name>
    <dbReference type="NCBI Taxonomy" id="2740835"/>
    <lineage>
        <taxon>Eukaryota</taxon>
        <taxon>Metazoa</taxon>
        <taxon>Ecdysozoa</taxon>
        <taxon>Arthropoda</taxon>
        <taxon>Chelicerata</taxon>
        <taxon>Arachnida</taxon>
        <taxon>Araneae</taxon>
        <taxon>Araneomorphae</taxon>
        <taxon>Entelegynae</taxon>
        <taxon>Araneoidea</taxon>
        <taxon>Nephilidae</taxon>
        <taxon>Trichonephila</taxon>
    </lineage>
</organism>
<dbReference type="AlphaFoldDB" id="A0A8X6LFZ6"/>
<evidence type="ECO:0000313" key="1">
    <source>
        <dbReference type="EMBL" id="GFR05784.1"/>
    </source>
</evidence>
<comment type="caution">
    <text evidence="1">The sequence shown here is derived from an EMBL/GenBank/DDBJ whole genome shotgun (WGS) entry which is preliminary data.</text>
</comment>
<name>A0A8X6LFZ6_TRICU</name>
<keyword evidence="2" id="KW-1185">Reference proteome</keyword>
<dbReference type="InterPro" id="IPR036652">
    <property type="entry name" value="YjeF_N_dom_sf"/>
</dbReference>
<dbReference type="GO" id="GO:0005739">
    <property type="term" value="C:mitochondrion"/>
    <property type="evidence" value="ECO:0007669"/>
    <property type="project" value="TreeGrafter"/>
</dbReference>
<proteinExistence type="predicted"/>
<dbReference type="PANTHER" id="PTHR13232:SF10">
    <property type="entry name" value="NAD(P)H-HYDRATE EPIMERASE"/>
    <property type="match status" value="1"/>
</dbReference>
<dbReference type="PANTHER" id="PTHR13232">
    <property type="entry name" value="NAD(P)H-HYDRATE EPIMERASE"/>
    <property type="match status" value="1"/>
</dbReference>
<protein>
    <submittedName>
        <fullName evidence="1">NAD(P)H-hydrate epimerase</fullName>
    </submittedName>
</protein>
<dbReference type="EMBL" id="BMAO01016021">
    <property type="protein sequence ID" value="GFR05784.1"/>
    <property type="molecule type" value="Genomic_DNA"/>
</dbReference>
<accession>A0A8X6LFZ6</accession>
<dbReference type="GO" id="GO:0052856">
    <property type="term" value="F:NAD(P)HX epimerase activity"/>
    <property type="evidence" value="ECO:0007669"/>
    <property type="project" value="TreeGrafter"/>
</dbReference>
<reference evidence="1" key="1">
    <citation type="submission" date="2020-07" db="EMBL/GenBank/DDBJ databases">
        <title>Multicomponent nature underlies the extraordinary mechanical properties of spider dragline silk.</title>
        <authorList>
            <person name="Kono N."/>
            <person name="Nakamura H."/>
            <person name="Mori M."/>
            <person name="Yoshida Y."/>
            <person name="Ohtoshi R."/>
            <person name="Malay A.D."/>
            <person name="Moran D.A.P."/>
            <person name="Tomita M."/>
            <person name="Numata K."/>
            <person name="Arakawa K."/>
        </authorList>
    </citation>
    <scope>NUCLEOTIDE SEQUENCE</scope>
</reference>
<dbReference type="InterPro" id="IPR032976">
    <property type="entry name" value="YJEFN_prot_NAXE-like"/>
</dbReference>
<dbReference type="SUPFAM" id="SSF64153">
    <property type="entry name" value="YjeF N-terminal domain-like"/>
    <property type="match status" value="1"/>
</dbReference>
<dbReference type="Proteomes" id="UP000887116">
    <property type="component" value="Unassembled WGS sequence"/>
</dbReference>
<gene>
    <name evidence="1" type="primary">BRAFLDRAFT_104103</name>
    <name evidence="1" type="ORF">TNCT_346881</name>
</gene>